<protein>
    <submittedName>
        <fullName evidence="2">Uncharacterized protein</fullName>
    </submittedName>
</protein>
<accession>A0A316GFQ1</accession>
<dbReference type="RefSeq" id="WP_109668883.1">
    <property type="nucleotide sequence ID" value="NZ_QGGW01000006.1"/>
</dbReference>
<dbReference type="OrthoDB" id="7849081at2"/>
<feature type="region of interest" description="Disordered" evidence="1">
    <location>
        <begin position="61"/>
        <end position="91"/>
    </location>
</feature>
<comment type="caution">
    <text evidence="2">The sequence shown here is derived from an EMBL/GenBank/DDBJ whole genome shotgun (WGS) entry which is preliminary data.</text>
</comment>
<evidence type="ECO:0000256" key="1">
    <source>
        <dbReference type="SAM" id="MobiDB-lite"/>
    </source>
</evidence>
<dbReference type="AlphaFoldDB" id="A0A316GFQ1"/>
<gene>
    <name evidence="2" type="ORF">C7455_106103</name>
</gene>
<keyword evidence="3" id="KW-1185">Reference proteome</keyword>
<organism evidence="2 3">
    <name type="scientific">Roseicyclus mahoneyensis</name>
    <dbReference type="NCBI Taxonomy" id="164332"/>
    <lineage>
        <taxon>Bacteria</taxon>
        <taxon>Pseudomonadati</taxon>
        <taxon>Pseudomonadota</taxon>
        <taxon>Alphaproteobacteria</taxon>
        <taxon>Rhodobacterales</taxon>
        <taxon>Roseobacteraceae</taxon>
        <taxon>Roseicyclus</taxon>
    </lineage>
</organism>
<sequence>MTEASTTPDASATREDKLRAIAALFGEATAQRLGADRTLAAPGAPDADRLAWQTNRLIRHLRDRTGIADTPRNPTQPQARATIPPRPAGPRVPVLAAGEDLAAEHPAVIAHILRHETQAIRVSVLRALPGQVARAVMYRLRMSEQGARPGRP</sequence>
<dbReference type="EMBL" id="QGGW01000006">
    <property type="protein sequence ID" value="PWK59817.1"/>
    <property type="molecule type" value="Genomic_DNA"/>
</dbReference>
<name>A0A316GFQ1_9RHOB</name>
<dbReference type="Proteomes" id="UP000245708">
    <property type="component" value="Unassembled WGS sequence"/>
</dbReference>
<evidence type="ECO:0000313" key="3">
    <source>
        <dbReference type="Proteomes" id="UP000245708"/>
    </source>
</evidence>
<reference evidence="2 3" key="1">
    <citation type="submission" date="2018-05" db="EMBL/GenBank/DDBJ databases">
        <title>Genomic Encyclopedia of Type Strains, Phase IV (KMG-IV): sequencing the most valuable type-strain genomes for metagenomic binning, comparative biology and taxonomic classification.</title>
        <authorList>
            <person name="Goeker M."/>
        </authorList>
    </citation>
    <scope>NUCLEOTIDE SEQUENCE [LARGE SCALE GENOMIC DNA]</scope>
    <source>
        <strain evidence="2 3">DSM 16097</strain>
    </source>
</reference>
<proteinExistence type="predicted"/>
<evidence type="ECO:0000313" key="2">
    <source>
        <dbReference type="EMBL" id="PWK59817.1"/>
    </source>
</evidence>